<dbReference type="Pfam" id="PF00650">
    <property type="entry name" value="CRAL_TRIO"/>
    <property type="match status" value="1"/>
</dbReference>
<dbReference type="EMBL" id="JAHIBW010000016">
    <property type="protein sequence ID" value="KAG7303408.1"/>
    <property type="molecule type" value="Genomic_DNA"/>
</dbReference>
<reference evidence="3 4" key="1">
    <citation type="submission" date="2021-06" db="EMBL/GenBank/DDBJ databases">
        <title>A haploid diamondback moth (Plutella xylostella L.) genome assembly resolves 31 chromosomes and identifies a diamide resistance mutation.</title>
        <authorList>
            <person name="Ward C.M."/>
            <person name="Perry K.D."/>
            <person name="Baker G."/>
            <person name="Powis K."/>
            <person name="Heckel D.G."/>
            <person name="Baxter S.W."/>
        </authorList>
    </citation>
    <scope>NUCLEOTIDE SEQUENCE [LARGE SCALE GENOMIC DNA]</scope>
    <source>
        <strain evidence="3 4">LV</strain>
        <tissue evidence="3">Single pupa</tissue>
    </source>
</reference>
<dbReference type="InterPro" id="IPR036865">
    <property type="entry name" value="CRAL-TRIO_dom_sf"/>
</dbReference>
<gene>
    <name evidence="3" type="ORF">JYU34_011923</name>
</gene>
<keyword evidence="4" id="KW-1185">Reference proteome</keyword>
<keyword evidence="1" id="KW-0732">Signal</keyword>
<evidence type="ECO:0000313" key="3">
    <source>
        <dbReference type="EMBL" id="KAG7303408.1"/>
    </source>
</evidence>
<dbReference type="PROSITE" id="PS50191">
    <property type="entry name" value="CRAL_TRIO"/>
    <property type="match status" value="1"/>
</dbReference>
<dbReference type="CDD" id="cd00170">
    <property type="entry name" value="SEC14"/>
    <property type="match status" value="1"/>
</dbReference>
<protein>
    <recommendedName>
        <fullName evidence="2">CRAL-TRIO domain-containing protein</fullName>
    </recommendedName>
</protein>
<feature type="domain" description="CRAL-TRIO" evidence="2">
    <location>
        <begin position="162"/>
        <end position="280"/>
    </location>
</feature>
<dbReference type="Proteomes" id="UP000823941">
    <property type="component" value="Chromosome 16"/>
</dbReference>
<dbReference type="PANTHER" id="PTHR10174">
    <property type="entry name" value="ALPHA-TOCOPHEROL TRANSFER PROTEIN-RELATED"/>
    <property type="match status" value="1"/>
</dbReference>
<evidence type="ECO:0000313" key="4">
    <source>
        <dbReference type="Proteomes" id="UP000823941"/>
    </source>
</evidence>
<evidence type="ECO:0000256" key="1">
    <source>
        <dbReference type="SAM" id="SignalP"/>
    </source>
</evidence>
<proteinExistence type="predicted"/>
<accession>A0ABQ7QEP4</accession>
<feature type="chain" id="PRO_5046692586" description="CRAL-TRIO domain-containing protein" evidence="1">
    <location>
        <begin position="17"/>
        <end position="334"/>
    </location>
</feature>
<organism evidence="3 4">
    <name type="scientific">Plutella xylostella</name>
    <name type="common">Diamondback moth</name>
    <name type="synonym">Plutella maculipennis</name>
    <dbReference type="NCBI Taxonomy" id="51655"/>
    <lineage>
        <taxon>Eukaryota</taxon>
        <taxon>Metazoa</taxon>
        <taxon>Ecdysozoa</taxon>
        <taxon>Arthropoda</taxon>
        <taxon>Hexapoda</taxon>
        <taxon>Insecta</taxon>
        <taxon>Pterygota</taxon>
        <taxon>Neoptera</taxon>
        <taxon>Endopterygota</taxon>
        <taxon>Lepidoptera</taxon>
        <taxon>Glossata</taxon>
        <taxon>Ditrysia</taxon>
        <taxon>Yponomeutoidea</taxon>
        <taxon>Plutellidae</taxon>
        <taxon>Plutella</taxon>
    </lineage>
</organism>
<dbReference type="PRINTS" id="PR00180">
    <property type="entry name" value="CRETINALDHBP"/>
</dbReference>
<comment type="caution">
    <text evidence="3">The sequence shown here is derived from an EMBL/GenBank/DDBJ whole genome shotgun (WGS) entry which is preliminary data.</text>
</comment>
<evidence type="ECO:0000259" key="2">
    <source>
        <dbReference type="PROSITE" id="PS50191"/>
    </source>
</evidence>
<feature type="signal peptide" evidence="1">
    <location>
        <begin position="1"/>
        <end position="16"/>
    </location>
</feature>
<sequence>MCLAIILLVSVLVSTCLVIPRTMETIPHHPLIQVTQEDLAKAREFYGISDVKRIRESLDAVDDWCQKQSHLVQKNLNRNILERLFLMSRGSVEGTKKRIDGLFTARGMMPELSLNRTVEEFDRFWDGINYVPLPKLCQSDSSRVMVTQLLTDNIDDFNLLTYFRYCFLVGEYRLHFDYSLSERYIIDLKNFSLSHLSKVSPMTVKKSEVLATEGFGTKIKGIHILNAPPFVDKVVFLLKSALKEKVASRLHVHSTYADLHKHIPKEILPRDYDGDEQSVSKLAAQWKDELRTDAARKLIKELDNLRTDETKRQTGKFNEEYLGMPGSFRTLSVD</sequence>
<dbReference type="Gene3D" id="1.20.5.1200">
    <property type="entry name" value="Alpha-tocopherol transfer"/>
    <property type="match status" value="1"/>
</dbReference>
<dbReference type="SUPFAM" id="SSF52087">
    <property type="entry name" value="CRAL/TRIO domain"/>
    <property type="match status" value="1"/>
</dbReference>
<name>A0ABQ7QEP4_PLUXY</name>
<dbReference type="InterPro" id="IPR001251">
    <property type="entry name" value="CRAL-TRIO_dom"/>
</dbReference>
<dbReference type="PANTHER" id="PTHR10174:SF222">
    <property type="entry name" value="GH10083P-RELATED"/>
    <property type="match status" value="1"/>
</dbReference>
<dbReference type="Gene3D" id="3.40.525.10">
    <property type="entry name" value="CRAL-TRIO lipid binding domain"/>
    <property type="match status" value="1"/>
</dbReference>